<dbReference type="Proteomes" id="UP000037084">
    <property type="component" value="Unassembled WGS sequence"/>
</dbReference>
<dbReference type="PATRIC" id="fig|1961.12.peg.2593"/>
<evidence type="ECO:0000313" key="2">
    <source>
        <dbReference type="Proteomes" id="UP000037084"/>
    </source>
</evidence>
<dbReference type="AlphaFoldDB" id="A0A0L8MY86"/>
<name>A0A0L8MY86_STRVG</name>
<sequence length="60" mass="6623">MAEGAPRVIQLARDKLLVPPCTSRSAGYPLGARVACTPAVECRSRWQRRPTMRSLETTLP</sequence>
<comment type="caution">
    <text evidence="1">The sequence shown here is derived from an EMBL/GenBank/DDBJ whole genome shotgun (WGS) entry which is preliminary data.</text>
</comment>
<proteinExistence type="predicted"/>
<protein>
    <submittedName>
        <fullName evidence="1">Uncharacterized protein</fullName>
    </submittedName>
</protein>
<evidence type="ECO:0000313" key="1">
    <source>
        <dbReference type="EMBL" id="KOG55387.1"/>
    </source>
</evidence>
<organism evidence="1 2">
    <name type="scientific">Streptomyces virginiae</name>
    <name type="common">Streptomyces cinnamonensis</name>
    <dbReference type="NCBI Taxonomy" id="1961"/>
    <lineage>
        <taxon>Bacteria</taxon>
        <taxon>Bacillati</taxon>
        <taxon>Actinomycetota</taxon>
        <taxon>Actinomycetes</taxon>
        <taxon>Kitasatosporales</taxon>
        <taxon>Streptomycetaceae</taxon>
        <taxon>Streptomyces</taxon>
    </lineage>
</organism>
<reference evidence="2" key="1">
    <citation type="submission" date="2015-07" db="EMBL/GenBank/DDBJ databases">
        <authorList>
            <consortium name="Consortium for Microbial Forensics and Genomics (microFORGE)"/>
            <person name="Knight B.M."/>
            <person name="Roberts D.P."/>
            <person name="Lin D."/>
            <person name="Hari K."/>
            <person name="Fletcher J."/>
            <person name="Melcher U."/>
            <person name="Blagden T."/>
            <person name="Winegar R.A."/>
        </authorList>
    </citation>
    <scope>NUCLEOTIDE SEQUENCE [LARGE SCALE GENOMIC DNA]</scope>
    <source>
        <strain evidence="2">NRRL B-1447</strain>
    </source>
</reference>
<accession>A0A0L8MY86</accession>
<gene>
    <name evidence="1" type="ORF">ADK75_11220</name>
</gene>
<dbReference type="EMBL" id="LGUV01000095">
    <property type="protein sequence ID" value="KOG55387.1"/>
    <property type="molecule type" value="Genomic_DNA"/>
</dbReference>